<feature type="transmembrane region" description="Helical" evidence="5">
    <location>
        <begin position="38"/>
        <end position="54"/>
    </location>
</feature>
<dbReference type="Proteomes" id="UP000275076">
    <property type="component" value="Unassembled WGS sequence"/>
</dbReference>
<feature type="transmembrane region" description="Helical" evidence="5">
    <location>
        <begin position="216"/>
        <end position="241"/>
    </location>
</feature>
<sequence length="447" mass="50510">MQGWVHMSNAGVEDKLPFYIVLLLTLTILIIGESINKNFILGIGLLCWAVIFFFSQTRGNIVFTIIKMLIFSIPLSFINIFGASYADLPISWFNIFYVGLFIVFIISWLKNGNVYFNYLSIISVCFTGISIFPLLVSYDLLDGLKQYINITTSFLFITIGSHLKHNLRTSDKNVLAIDYIMAAKITAIGVLVQVFYVNVLDREIGKYEYLGHVRHAYGYLFNDYSFLALYLASGAVMVFFFNRTLGKSNIKMIFEMGLLISASIMTSARTGIAALVIVFCIFSFFIIYKFMLKGTVYAILLIIFNLILIVFSYLMVMRVRGIDLLADSGRTQLNSRAFDVFLENPLIGIGFGADSYSSMVGVIPHNLFTQFLAQGGAILTIPIILFILSVLWFAFRNDRVLFPVITCVFIGGLFIPDVFNSRFLAVLLLLLSLEKEYPQKQVNQNSF</sequence>
<evidence type="ECO:0000256" key="5">
    <source>
        <dbReference type="SAM" id="Phobius"/>
    </source>
</evidence>
<evidence type="ECO:0000256" key="3">
    <source>
        <dbReference type="ARBA" id="ARBA00022989"/>
    </source>
</evidence>
<evidence type="ECO:0000256" key="4">
    <source>
        <dbReference type="ARBA" id="ARBA00023136"/>
    </source>
</evidence>
<feature type="transmembrane region" description="Helical" evidence="5">
    <location>
        <begin position="371"/>
        <end position="395"/>
    </location>
</feature>
<protein>
    <recommendedName>
        <fullName evidence="6">O-antigen ligase-related domain-containing protein</fullName>
    </recommendedName>
</protein>
<feature type="transmembrane region" description="Helical" evidence="5">
    <location>
        <begin position="116"/>
        <end position="138"/>
    </location>
</feature>
<evidence type="ECO:0000259" key="6">
    <source>
        <dbReference type="Pfam" id="PF04932"/>
    </source>
</evidence>
<feature type="transmembrane region" description="Helical" evidence="5">
    <location>
        <begin position="262"/>
        <end position="288"/>
    </location>
</feature>
<organism evidence="7 8">
    <name type="scientific">Salibacterium salarium</name>
    <dbReference type="NCBI Taxonomy" id="284579"/>
    <lineage>
        <taxon>Bacteria</taxon>
        <taxon>Bacillati</taxon>
        <taxon>Bacillota</taxon>
        <taxon>Bacilli</taxon>
        <taxon>Bacillales</taxon>
        <taxon>Bacillaceae</taxon>
    </lineage>
</organism>
<feature type="transmembrane region" description="Helical" evidence="5">
    <location>
        <begin position="16"/>
        <end position="32"/>
    </location>
</feature>
<proteinExistence type="predicted"/>
<dbReference type="InterPro" id="IPR007016">
    <property type="entry name" value="O-antigen_ligase-rel_domated"/>
</dbReference>
<keyword evidence="3 5" id="KW-1133">Transmembrane helix</keyword>
<feature type="transmembrane region" description="Helical" evidence="5">
    <location>
        <begin position="144"/>
        <end position="163"/>
    </location>
</feature>
<evidence type="ECO:0000313" key="7">
    <source>
        <dbReference type="EMBL" id="RSL31918.1"/>
    </source>
</evidence>
<accession>A0A428N0P0</accession>
<dbReference type="PANTHER" id="PTHR37422:SF13">
    <property type="entry name" value="LIPOPOLYSACCHARIDE BIOSYNTHESIS PROTEIN PA4999-RELATED"/>
    <property type="match status" value="1"/>
</dbReference>
<evidence type="ECO:0000256" key="2">
    <source>
        <dbReference type="ARBA" id="ARBA00022692"/>
    </source>
</evidence>
<evidence type="ECO:0000256" key="1">
    <source>
        <dbReference type="ARBA" id="ARBA00004141"/>
    </source>
</evidence>
<feature type="transmembrane region" description="Helical" evidence="5">
    <location>
        <begin position="294"/>
        <end position="316"/>
    </location>
</feature>
<feature type="transmembrane region" description="Helical" evidence="5">
    <location>
        <begin position="90"/>
        <end position="109"/>
    </location>
</feature>
<keyword evidence="8" id="KW-1185">Reference proteome</keyword>
<gene>
    <name evidence="7" type="ORF">D7Z54_18215</name>
</gene>
<dbReference type="EMBL" id="RBVX01000019">
    <property type="protein sequence ID" value="RSL31918.1"/>
    <property type="molecule type" value="Genomic_DNA"/>
</dbReference>
<feature type="transmembrane region" description="Helical" evidence="5">
    <location>
        <begin position="61"/>
        <end position="84"/>
    </location>
</feature>
<comment type="subcellular location">
    <subcellularLocation>
        <location evidence="1">Membrane</location>
        <topology evidence="1">Multi-pass membrane protein</topology>
    </subcellularLocation>
</comment>
<comment type="caution">
    <text evidence="7">The sequence shown here is derived from an EMBL/GenBank/DDBJ whole genome shotgun (WGS) entry which is preliminary data.</text>
</comment>
<name>A0A428N0P0_9BACI</name>
<dbReference type="OrthoDB" id="104748at2"/>
<feature type="domain" description="O-antigen ligase-related" evidence="6">
    <location>
        <begin position="258"/>
        <end position="381"/>
    </location>
</feature>
<dbReference type="GO" id="GO:0016020">
    <property type="term" value="C:membrane"/>
    <property type="evidence" value="ECO:0007669"/>
    <property type="project" value="UniProtKB-SubCell"/>
</dbReference>
<dbReference type="InterPro" id="IPR051533">
    <property type="entry name" value="WaaL-like"/>
</dbReference>
<feature type="transmembrane region" description="Helical" evidence="5">
    <location>
        <begin position="401"/>
        <end position="431"/>
    </location>
</feature>
<keyword evidence="4 5" id="KW-0472">Membrane</keyword>
<evidence type="ECO:0000313" key="8">
    <source>
        <dbReference type="Proteomes" id="UP000275076"/>
    </source>
</evidence>
<dbReference type="PANTHER" id="PTHR37422">
    <property type="entry name" value="TEICHURONIC ACID BIOSYNTHESIS PROTEIN TUAE"/>
    <property type="match status" value="1"/>
</dbReference>
<feature type="transmembrane region" description="Helical" evidence="5">
    <location>
        <begin position="175"/>
        <end position="196"/>
    </location>
</feature>
<reference evidence="7 8" key="1">
    <citation type="submission" date="2018-10" db="EMBL/GenBank/DDBJ databases">
        <title>Draft genome sequence of Bacillus salarius IM0101, isolated from a hypersaline soil in Inner Mongolia, China.</title>
        <authorList>
            <person name="Yamprayoonswat W."/>
            <person name="Boonvisut S."/>
            <person name="Jumpathong W."/>
            <person name="Sittihan S."/>
            <person name="Ruangsuj P."/>
            <person name="Wanthongcharoen S."/>
            <person name="Thongpramul N."/>
            <person name="Pimmason S."/>
            <person name="Yu B."/>
            <person name="Yasawong M."/>
        </authorList>
    </citation>
    <scope>NUCLEOTIDE SEQUENCE [LARGE SCALE GENOMIC DNA]</scope>
    <source>
        <strain evidence="7 8">IM0101</strain>
    </source>
</reference>
<keyword evidence="2 5" id="KW-0812">Transmembrane</keyword>
<dbReference type="Pfam" id="PF04932">
    <property type="entry name" value="Wzy_C"/>
    <property type="match status" value="1"/>
</dbReference>
<dbReference type="AlphaFoldDB" id="A0A428N0P0"/>